<protein>
    <recommendedName>
        <fullName evidence="8">SWIM-type domain-containing protein</fullName>
    </recommendedName>
</protein>
<keyword evidence="1" id="KW-0815">Transposition</keyword>
<evidence type="ECO:0000259" key="8">
    <source>
        <dbReference type="PROSITE" id="PS50966"/>
    </source>
</evidence>
<keyword evidence="2" id="KW-0479">Metal-binding</keyword>
<evidence type="ECO:0000256" key="6">
    <source>
        <dbReference type="ARBA" id="ARBA00023172"/>
    </source>
</evidence>
<dbReference type="GO" id="GO:0008270">
    <property type="term" value="F:zinc ion binding"/>
    <property type="evidence" value="ECO:0007669"/>
    <property type="project" value="UniProtKB-KW"/>
</dbReference>
<dbReference type="GO" id="GO:0004803">
    <property type="term" value="F:transposase activity"/>
    <property type="evidence" value="ECO:0007669"/>
    <property type="project" value="InterPro"/>
</dbReference>
<comment type="caution">
    <text evidence="9">The sequence shown here is derived from an EMBL/GenBank/DDBJ whole genome shotgun (WGS) entry which is preliminary data.</text>
</comment>
<reference evidence="9" key="1">
    <citation type="submission" date="2020-06" db="EMBL/GenBank/DDBJ databases">
        <authorList>
            <person name="Li T."/>
            <person name="Hu X."/>
            <person name="Zhang T."/>
            <person name="Song X."/>
            <person name="Zhang H."/>
            <person name="Dai N."/>
            <person name="Sheng W."/>
            <person name="Hou X."/>
            <person name="Wei L."/>
        </authorList>
    </citation>
    <scope>NUCLEOTIDE SEQUENCE</scope>
    <source>
        <strain evidence="9">G02</strain>
        <tissue evidence="9">Leaf</tissue>
    </source>
</reference>
<keyword evidence="5" id="KW-0238">DNA-binding</keyword>
<dbReference type="SMART" id="SM00575">
    <property type="entry name" value="ZnF_PMZ"/>
    <property type="match status" value="1"/>
</dbReference>
<evidence type="ECO:0000256" key="7">
    <source>
        <dbReference type="PROSITE-ProRule" id="PRU00325"/>
    </source>
</evidence>
<feature type="domain" description="SWIM-type" evidence="8">
    <location>
        <begin position="226"/>
        <end position="258"/>
    </location>
</feature>
<evidence type="ECO:0000256" key="4">
    <source>
        <dbReference type="ARBA" id="ARBA00022833"/>
    </source>
</evidence>
<keyword evidence="3 7" id="KW-0863">Zinc-finger</keyword>
<proteinExistence type="predicted"/>
<evidence type="ECO:0000256" key="5">
    <source>
        <dbReference type="ARBA" id="ARBA00023125"/>
    </source>
</evidence>
<dbReference type="PANTHER" id="PTHR31973">
    <property type="entry name" value="POLYPROTEIN, PUTATIVE-RELATED"/>
    <property type="match status" value="1"/>
</dbReference>
<evidence type="ECO:0000256" key="1">
    <source>
        <dbReference type="ARBA" id="ARBA00022578"/>
    </source>
</evidence>
<sequence length="382" mass="43116">MNLEDGDATGKKKFKRFYVCFAAVKKGFLSGCRPFIGVDGCHLKGPYGGVLLTTVGVDPNNNQFPLAYAVVMSETKHNWEWFLTLLKEDLNIVRDDAYTFISDKQKGLLPAFEKVLPGVENRFCVRHLHGNMKTAGFKGLGYKKALCCILEAREKPILTMLEWIREYVMTRMQQLRDRAERLWEGKKLCPKIKKIVDKNLKKAADCIPVKSNDIHYEIQCFDGARYTVDLKEKTCSCRSWDLTDIPCNHAMRAISAQVLDPNDFVQVTQPEANVFKPVKRAIFKDVDQEQDAEQAPIADDNPVADQAPIAVKETVPQTMHFHNANPKPHIYPTSGPPPGPSVPYTSGDIIMQDGKKYVTLSNLRNVITSQNAQPKDKGKRKM</sequence>
<dbReference type="InterPro" id="IPR006564">
    <property type="entry name" value="Znf_PMZ"/>
</dbReference>
<evidence type="ECO:0000256" key="2">
    <source>
        <dbReference type="ARBA" id="ARBA00022723"/>
    </source>
</evidence>
<reference evidence="9" key="2">
    <citation type="journal article" date="2024" name="Plant">
        <title>Genomic evolution and insights into agronomic trait innovations of Sesamum species.</title>
        <authorList>
            <person name="Miao H."/>
            <person name="Wang L."/>
            <person name="Qu L."/>
            <person name="Liu H."/>
            <person name="Sun Y."/>
            <person name="Le M."/>
            <person name="Wang Q."/>
            <person name="Wei S."/>
            <person name="Zheng Y."/>
            <person name="Lin W."/>
            <person name="Duan Y."/>
            <person name="Cao H."/>
            <person name="Xiong S."/>
            <person name="Wang X."/>
            <person name="Wei L."/>
            <person name="Li C."/>
            <person name="Ma Q."/>
            <person name="Ju M."/>
            <person name="Zhao R."/>
            <person name="Li G."/>
            <person name="Mu C."/>
            <person name="Tian Q."/>
            <person name="Mei H."/>
            <person name="Zhang T."/>
            <person name="Gao T."/>
            <person name="Zhang H."/>
        </authorList>
    </citation>
    <scope>NUCLEOTIDE SEQUENCE</scope>
    <source>
        <strain evidence="9">G02</strain>
    </source>
</reference>
<dbReference type="InterPro" id="IPR007527">
    <property type="entry name" value="Znf_SWIM"/>
</dbReference>
<name>A0AAW2UAT7_SESRA</name>
<dbReference type="AlphaFoldDB" id="A0AAW2UAT7"/>
<dbReference type="Pfam" id="PF10551">
    <property type="entry name" value="MULE"/>
    <property type="match status" value="1"/>
</dbReference>
<keyword evidence="4" id="KW-0862">Zinc</keyword>
<dbReference type="GO" id="GO:0003677">
    <property type="term" value="F:DNA binding"/>
    <property type="evidence" value="ECO:0007669"/>
    <property type="project" value="UniProtKB-KW"/>
</dbReference>
<dbReference type="GO" id="GO:0006313">
    <property type="term" value="P:DNA transposition"/>
    <property type="evidence" value="ECO:0007669"/>
    <property type="project" value="InterPro"/>
</dbReference>
<dbReference type="EMBL" id="JACGWJ010000006">
    <property type="protein sequence ID" value="KAL0414385.1"/>
    <property type="molecule type" value="Genomic_DNA"/>
</dbReference>
<gene>
    <name evidence="9" type="ORF">Sradi_1640200</name>
</gene>
<dbReference type="InterPro" id="IPR018289">
    <property type="entry name" value="MULE_transposase_dom"/>
</dbReference>
<keyword evidence="6" id="KW-0233">DNA recombination</keyword>
<dbReference type="PROSITE" id="PS50966">
    <property type="entry name" value="ZF_SWIM"/>
    <property type="match status" value="1"/>
</dbReference>
<dbReference type="PROSITE" id="PS01007">
    <property type="entry name" value="TRANSPOSASE_MUTATOR"/>
    <property type="match status" value="1"/>
</dbReference>
<organism evidence="9">
    <name type="scientific">Sesamum radiatum</name>
    <name type="common">Black benniseed</name>
    <dbReference type="NCBI Taxonomy" id="300843"/>
    <lineage>
        <taxon>Eukaryota</taxon>
        <taxon>Viridiplantae</taxon>
        <taxon>Streptophyta</taxon>
        <taxon>Embryophyta</taxon>
        <taxon>Tracheophyta</taxon>
        <taxon>Spermatophyta</taxon>
        <taxon>Magnoliopsida</taxon>
        <taxon>eudicotyledons</taxon>
        <taxon>Gunneridae</taxon>
        <taxon>Pentapetalae</taxon>
        <taxon>asterids</taxon>
        <taxon>lamiids</taxon>
        <taxon>Lamiales</taxon>
        <taxon>Pedaliaceae</taxon>
        <taxon>Sesamum</taxon>
    </lineage>
</organism>
<dbReference type="Pfam" id="PF04434">
    <property type="entry name" value="SWIM"/>
    <property type="match status" value="1"/>
</dbReference>
<evidence type="ECO:0000256" key="3">
    <source>
        <dbReference type="ARBA" id="ARBA00022771"/>
    </source>
</evidence>
<evidence type="ECO:0000313" key="9">
    <source>
        <dbReference type="EMBL" id="KAL0414385.1"/>
    </source>
</evidence>
<dbReference type="InterPro" id="IPR001207">
    <property type="entry name" value="Transposase_mutator"/>
</dbReference>
<accession>A0AAW2UAT7</accession>
<dbReference type="PANTHER" id="PTHR31973:SF191">
    <property type="entry name" value="OS05G0489400 PROTEIN"/>
    <property type="match status" value="1"/>
</dbReference>